<dbReference type="AlphaFoldDB" id="A0A7M2WQK0"/>
<evidence type="ECO:0000256" key="3">
    <source>
        <dbReference type="SAM" id="MobiDB-lite"/>
    </source>
</evidence>
<evidence type="ECO:0000256" key="1">
    <source>
        <dbReference type="ARBA" id="ARBA00004613"/>
    </source>
</evidence>
<dbReference type="RefSeq" id="WP_206290717.1">
    <property type="nucleotide sequence ID" value="NZ_CP063458.1"/>
</dbReference>
<dbReference type="PANTHER" id="PTHR38340">
    <property type="entry name" value="S-LAYER PROTEIN"/>
    <property type="match status" value="1"/>
</dbReference>
<dbReference type="InterPro" id="IPR001343">
    <property type="entry name" value="Hemolysn_Ca-bd"/>
</dbReference>
<evidence type="ECO:0000256" key="2">
    <source>
        <dbReference type="ARBA" id="ARBA00022525"/>
    </source>
</evidence>
<dbReference type="GO" id="GO:0005509">
    <property type="term" value="F:calcium ion binding"/>
    <property type="evidence" value="ECO:0007669"/>
    <property type="project" value="InterPro"/>
</dbReference>
<dbReference type="EMBL" id="CP063458">
    <property type="protein sequence ID" value="QOV87807.1"/>
    <property type="molecule type" value="Genomic_DNA"/>
</dbReference>
<protein>
    <recommendedName>
        <fullName evidence="6">Calcium-binding protein</fullName>
    </recommendedName>
</protein>
<keyword evidence="5" id="KW-1185">Reference proteome</keyword>
<comment type="subcellular location">
    <subcellularLocation>
        <location evidence="1">Secreted</location>
    </subcellularLocation>
</comment>
<dbReference type="GO" id="GO:0005576">
    <property type="term" value="C:extracellular region"/>
    <property type="evidence" value="ECO:0007669"/>
    <property type="project" value="UniProtKB-SubCell"/>
</dbReference>
<feature type="region of interest" description="Disordered" evidence="3">
    <location>
        <begin position="40"/>
        <end position="62"/>
    </location>
</feature>
<dbReference type="SUPFAM" id="SSF51120">
    <property type="entry name" value="beta-Roll"/>
    <property type="match status" value="3"/>
</dbReference>
<reference evidence="4 5" key="1">
    <citation type="submission" date="2020-10" db="EMBL/GenBank/DDBJ databases">
        <title>Wide distribution of Phycisphaera-like planctomycetes from WD2101 soil group in peatlands and genome analysis of the first cultivated representative.</title>
        <authorList>
            <person name="Dedysh S.N."/>
            <person name="Beletsky A.V."/>
            <person name="Ivanova A."/>
            <person name="Kulichevskaya I.S."/>
            <person name="Suzina N.E."/>
            <person name="Philippov D.A."/>
            <person name="Rakitin A.L."/>
            <person name="Mardanov A.V."/>
            <person name="Ravin N.V."/>
        </authorList>
    </citation>
    <scope>NUCLEOTIDE SEQUENCE [LARGE SCALE GENOMIC DNA]</scope>
    <source>
        <strain evidence="4 5">M1803</strain>
    </source>
</reference>
<organism evidence="4 5">
    <name type="scientific">Humisphaera borealis</name>
    <dbReference type="NCBI Taxonomy" id="2807512"/>
    <lineage>
        <taxon>Bacteria</taxon>
        <taxon>Pseudomonadati</taxon>
        <taxon>Planctomycetota</taxon>
        <taxon>Phycisphaerae</taxon>
        <taxon>Tepidisphaerales</taxon>
        <taxon>Tepidisphaeraceae</taxon>
        <taxon>Humisphaera</taxon>
    </lineage>
</organism>
<proteinExistence type="predicted"/>
<dbReference type="Gene3D" id="2.150.10.10">
    <property type="entry name" value="Serralysin-like metalloprotease, C-terminal"/>
    <property type="match status" value="1"/>
</dbReference>
<dbReference type="PROSITE" id="PS00330">
    <property type="entry name" value="HEMOLYSIN_CALCIUM"/>
    <property type="match status" value="3"/>
</dbReference>
<accession>A0A7M2WQK0</accession>
<dbReference type="PRINTS" id="PR00313">
    <property type="entry name" value="CABNDNGRPT"/>
</dbReference>
<dbReference type="KEGG" id="hbs:IPV69_16125"/>
<gene>
    <name evidence="4" type="ORF">IPV69_16125</name>
</gene>
<dbReference type="InterPro" id="IPR050557">
    <property type="entry name" value="RTX_toxin/Mannuronan_C5-epim"/>
</dbReference>
<name>A0A7M2WQK0_9BACT</name>
<evidence type="ECO:0000313" key="4">
    <source>
        <dbReference type="EMBL" id="QOV87807.1"/>
    </source>
</evidence>
<dbReference type="InterPro" id="IPR018511">
    <property type="entry name" value="Hemolysin-typ_Ca-bd_CS"/>
</dbReference>
<dbReference type="Proteomes" id="UP000593765">
    <property type="component" value="Chromosome"/>
</dbReference>
<dbReference type="PANTHER" id="PTHR38340:SF1">
    <property type="entry name" value="S-LAYER PROTEIN"/>
    <property type="match status" value="1"/>
</dbReference>
<keyword evidence="2" id="KW-0964">Secreted</keyword>
<dbReference type="InterPro" id="IPR011049">
    <property type="entry name" value="Serralysin-like_metalloprot_C"/>
</dbReference>
<evidence type="ECO:0008006" key="6">
    <source>
        <dbReference type="Google" id="ProtNLM"/>
    </source>
</evidence>
<evidence type="ECO:0000313" key="5">
    <source>
        <dbReference type="Proteomes" id="UP000593765"/>
    </source>
</evidence>
<sequence>MVRYFALGSVKAIVMNGNGGNDSLTVSDLVLKPVTLNGGAGDDTLRGGGGNDTLNGGNGADTLDGGRGGDVFNGGAGVDTVTYASRTKSLYVNINNIADDGEGFPDASVEKDNVKTDVENLKGGSAADWFMGSSAANTFQGFGGDDLLMGGAGDDVLIGGDGNDAFGGEGGGGADKYYGEAGDDFFYGEGSDNVYFSGGDGDDEFYVTFGGTLVGGNGNDKFYAGGSAPITINAGAGNDIIDVCNGEVKDIVDGGTGTDQVKIDKFSNTQLDKTTNCETILVGVAGF</sequence>
<dbReference type="Pfam" id="PF00353">
    <property type="entry name" value="HemolysinCabind"/>
    <property type="match status" value="5"/>
</dbReference>